<dbReference type="eggNOG" id="COG1943">
    <property type="taxonomic scope" value="Bacteria"/>
</dbReference>
<dbReference type="PANTHER" id="PTHR36966:SF1">
    <property type="entry name" value="REP-ASSOCIATED TYROSINE TRANSPOSASE"/>
    <property type="match status" value="1"/>
</dbReference>
<dbReference type="GO" id="GO:0043565">
    <property type="term" value="F:sequence-specific DNA binding"/>
    <property type="evidence" value="ECO:0007669"/>
    <property type="project" value="TreeGrafter"/>
</dbReference>
<name>Q3ARH7_CHLCH</name>
<evidence type="ECO:0000313" key="2">
    <source>
        <dbReference type="EMBL" id="ABB28398.1"/>
    </source>
</evidence>
<evidence type="ECO:0000259" key="1">
    <source>
        <dbReference type="SMART" id="SM01321"/>
    </source>
</evidence>
<dbReference type="STRING" id="340177.Cag_1136"/>
<dbReference type="KEGG" id="cch:Cag_1136"/>
<dbReference type="InterPro" id="IPR002686">
    <property type="entry name" value="Transposase_17"/>
</dbReference>
<organism evidence="2">
    <name type="scientific">Chlorobium chlorochromatii (strain CaD3)</name>
    <dbReference type="NCBI Taxonomy" id="340177"/>
    <lineage>
        <taxon>Bacteria</taxon>
        <taxon>Pseudomonadati</taxon>
        <taxon>Chlorobiota</taxon>
        <taxon>Chlorobiia</taxon>
        <taxon>Chlorobiales</taxon>
        <taxon>Chlorobiaceae</taxon>
        <taxon>Chlorobium/Pelodictyon group</taxon>
        <taxon>Chlorobium</taxon>
    </lineage>
</organism>
<dbReference type="EMBL" id="CP000108">
    <property type="protein sequence ID" value="ABB28398.1"/>
    <property type="molecule type" value="Genomic_DNA"/>
</dbReference>
<dbReference type="OrthoDB" id="9794403at2"/>
<feature type="domain" description="Transposase IS200-like" evidence="1">
    <location>
        <begin position="19"/>
        <end position="178"/>
    </location>
</feature>
<dbReference type="InterPro" id="IPR052715">
    <property type="entry name" value="RAYT_transposase"/>
</dbReference>
<reference evidence="2" key="1">
    <citation type="submission" date="2005-08" db="EMBL/GenBank/DDBJ databases">
        <title>Complete sequence of Chlorobium chlorochromatii CaD3.</title>
        <authorList>
            <person name="Copeland A."/>
            <person name="Lucas S."/>
            <person name="Lapidus A."/>
            <person name="Barry K."/>
            <person name="Detter J.C."/>
            <person name="Glavina T."/>
            <person name="Hammon N."/>
            <person name="Israni S."/>
            <person name="Pitluck S."/>
            <person name="Bryant D."/>
            <person name="Schmutz J."/>
            <person name="Larimer F."/>
            <person name="Land M."/>
            <person name="Kyrpides N."/>
            <person name="Ivanova N."/>
            <person name="Richardson P."/>
        </authorList>
    </citation>
    <scope>NUCLEOTIDE SEQUENCE [LARGE SCALE GENOMIC DNA]</scope>
    <source>
        <strain evidence="2">CaD3</strain>
    </source>
</reference>
<dbReference type="SUPFAM" id="SSF143422">
    <property type="entry name" value="Transposase IS200-like"/>
    <property type="match status" value="1"/>
</dbReference>
<protein>
    <recommendedName>
        <fullName evidence="1">Transposase IS200-like domain-containing protein</fullName>
    </recommendedName>
</protein>
<accession>Q3ARH7</accession>
<dbReference type="AlphaFoldDB" id="Q3ARH7"/>
<dbReference type="HOGENOM" id="CLU_101329_0_0_10"/>
<dbReference type="GO" id="GO:0004803">
    <property type="term" value="F:transposase activity"/>
    <property type="evidence" value="ECO:0007669"/>
    <property type="project" value="InterPro"/>
</dbReference>
<dbReference type="PANTHER" id="PTHR36966">
    <property type="entry name" value="REP-ASSOCIATED TYROSINE TRANSPOSASE"/>
    <property type="match status" value="1"/>
</dbReference>
<dbReference type="SMART" id="SM01321">
    <property type="entry name" value="Y1_Tnp"/>
    <property type="match status" value="1"/>
</dbReference>
<gene>
    <name evidence="2" type="ordered locus">Cag_1136</name>
</gene>
<dbReference type="Gene3D" id="3.30.70.1290">
    <property type="entry name" value="Transposase IS200-like"/>
    <property type="match status" value="1"/>
</dbReference>
<dbReference type="InterPro" id="IPR036515">
    <property type="entry name" value="Transposase_17_sf"/>
</dbReference>
<dbReference type="GO" id="GO:0006313">
    <property type="term" value="P:DNA transposition"/>
    <property type="evidence" value="ECO:0007669"/>
    <property type="project" value="InterPro"/>
</dbReference>
<proteinExistence type="predicted"/>
<sequence>MNNMQYNRRSIRLQGYDYSQSGAYFITICTQNRECLFGKIVDGNMILNDAGEMIKNIWHKIPTYHPYSYLDAMCIMPNHFHAIIMTVGADSISAPIDSISAPIDSISAPTIGAEMDSAPTLGNIVQTFKRYTTIEYIKMVKQNKLPSFNKRIWQRNYYEHIIRNESDYTHIYDYIQNNPQQWEMDTLYPNTL</sequence>